<proteinExistence type="predicted"/>
<name>A0AAE0PVT1_9TELE</name>
<dbReference type="AlphaFoldDB" id="A0AAE0PVT1"/>
<organism evidence="2 3">
    <name type="scientific">Hemibagrus guttatus</name>
    <dbReference type="NCBI Taxonomy" id="175788"/>
    <lineage>
        <taxon>Eukaryota</taxon>
        <taxon>Metazoa</taxon>
        <taxon>Chordata</taxon>
        <taxon>Craniata</taxon>
        <taxon>Vertebrata</taxon>
        <taxon>Euteleostomi</taxon>
        <taxon>Actinopterygii</taxon>
        <taxon>Neopterygii</taxon>
        <taxon>Teleostei</taxon>
        <taxon>Ostariophysi</taxon>
        <taxon>Siluriformes</taxon>
        <taxon>Bagridae</taxon>
        <taxon>Hemibagrus</taxon>
    </lineage>
</organism>
<sequence>MLMFDVARCLFSVLSLQAQSFVTNTSPEVDPEEYTHLQAVVARQGVSIHAYLERLTALQTNNFPGHRRTHTQ</sequence>
<evidence type="ECO:0000256" key="1">
    <source>
        <dbReference type="SAM" id="SignalP"/>
    </source>
</evidence>
<evidence type="ECO:0000313" key="2">
    <source>
        <dbReference type="EMBL" id="KAK3508775.1"/>
    </source>
</evidence>
<feature type="chain" id="PRO_5042181578" evidence="1">
    <location>
        <begin position="19"/>
        <end position="72"/>
    </location>
</feature>
<evidence type="ECO:0000313" key="3">
    <source>
        <dbReference type="Proteomes" id="UP001274896"/>
    </source>
</evidence>
<protein>
    <submittedName>
        <fullName evidence="2">Uncharacterized protein</fullName>
    </submittedName>
</protein>
<dbReference type="Proteomes" id="UP001274896">
    <property type="component" value="Unassembled WGS sequence"/>
</dbReference>
<dbReference type="EMBL" id="JAUCMX010000027">
    <property type="protein sequence ID" value="KAK3508775.1"/>
    <property type="molecule type" value="Genomic_DNA"/>
</dbReference>
<gene>
    <name evidence="2" type="ORF">QTP70_006021</name>
</gene>
<keyword evidence="3" id="KW-1185">Reference proteome</keyword>
<reference evidence="2" key="1">
    <citation type="submission" date="2023-06" db="EMBL/GenBank/DDBJ databases">
        <title>Male Hemibagrus guttatus genome.</title>
        <authorList>
            <person name="Bian C."/>
        </authorList>
    </citation>
    <scope>NUCLEOTIDE SEQUENCE</scope>
    <source>
        <strain evidence="2">Male_cb2023</strain>
        <tissue evidence="2">Muscle</tissue>
    </source>
</reference>
<accession>A0AAE0PVT1</accession>
<feature type="signal peptide" evidence="1">
    <location>
        <begin position="1"/>
        <end position="18"/>
    </location>
</feature>
<keyword evidence="1" id="KW-0732">Signal</keyword>
<comment type="caution">
    <text evidence="2">The sequence shown here is derived from an EMBL/GenBank/DDBJ whole genome shotgun (WGS) entry which is preliminary data.</text>
</comment>